<dbReference type="PANTHER" id="PTHR10252:SF8">
    <property type="entry name" value="NUCLEAR TRANSCRIPTION FACTOR Y SUBUNIT GAMMA"/>
    <property type="match status" value="1"/>
</dbReference>
<comment type="similarity">
    <text evidence="6">Belongs to the NFYC/HAP5 subunit family.</text>
</comment>
<accession>A0AAN6GQG6</accession>
<dbReference type="EMBL" id="JAPDMZ010000067">
    <property type="protein sequence ID" value="KAK0552155.1"/>
    <property type="molecule type" value="Genomic_DNA"/>
</dbReference>
<keyword evidence="2" id="KW-0805">Transcription regulation</keyword>
<dbReference type="InterPro" id="IPR050568">
    <property type="entry name" value="Transcr_DNA_Rep_Reg"/>
</dbReference>
<dbReference type="Pfam" id="PF00808">
    <property type="entry name" value="CBFD_NFYB_HMF"/>
    <property type="match status" value="1"/>
</dbReference>
<evidence type="ECO:0000313" key="9">
    <source>
        <dbReference type="EMBL" id="KAK0552155.1"/>
    </source>
</evidence>
<organism evidence="9 10">
    <name type="scientific">Tilletia horrida</name>
    <dbReference type="NCBI Taxonomy" id="155126"/>
    <lineage>
        <taxon>Eukaryota</taxon>
        <taxon>Fungi</taxon>
        <taxon>Dikarya</taxon>
        <taxon>Basidiomycota</taxon>
        <taxon>Ustilaginomycotina</taxon>
        <taxon>Exobasidiomycetes</taxon>
        <taxon>Tilletiales</taxon>
        <taxon>Tilletiaceae</taxon>
        <taxon>Tilletia</taxon>
    </lineage>
</organism>
<evidence type="ECO:0000256" key="6">
    <source>
        <dbReference type="ARBA" id="ARBA00038129"/>
    </source>
</evidence>
<keyword evidence="10" id="KW-1185">Reference proteome</keyword>
<keyword evidence="5" id="KW-0539">Nucleus</keyword>
<dbReference type="InterPro" id="IPR003958">
    <property type="entry name" value="CBFA_NFYB_domain"/>
</dbReference>
<dbReference type="CDD" id="cd22908">
    <property type="entry name" value="HFD_NFYC-like"/>
    <property type="match status" value="1"/>
</dbReference>
<keyword evidence="4" id="KW-0804">Transcription</keyword>
<protein>
    <submittedName>
        <fullName evidence="9">CCAAT- binding transcription factor component</fullName>
    </submittedName>
</protein>
<dbReference type="GO" id="GO:0016602">
    <property type="term" value="C:CCAAT-binding factor complex"/>
    <property type="evidence" value="ECO:0007669"/>
    <property type="project" value="TreeGrafter"/>
</dbReference>
<dbReference type="GO" id="GO:0000978">
    <property type="term" value="F:RNA polymerase II cis-regulatory region sequence-specific DNA binding"/>
    <property type="evidence" value="ECO:0007669"/>
    <property type="project" value="TreeGrafter"/>
</dbReference>
<evidence type="ECO:0000313" key="10">
    <source>
        <dbReference type="Proteomes" id="UP001176517"/>
    </source>
</evidence>
<reference evidence="9" key="1">
    <citation type="journal article" date="2023" name="PhytoFront">
        <title>Draft Genome Resources of Seven Strains of Tilletia horrida, Causal Agent of Kernel Smut of Rice.</title>
        <authorList>
            <person name="Khanal S."/>
            <person name="Antony Babu S."/>
            <person name="Zhou X.G."/>
        </authorList>
    </citation>
    <scope>NUCLEOTIDE SEQUENCE</scope>
    <source>
        <strain evidence="9">TX6</strain>
    </source>
</reference>
<dbReference type="InterPro" id="IPR009072">
    <property type="entry name" value="Histone-fold"/>
</dbReference>
<dbReference type="Gene3D" id="1.10.20.10">
    <property type="entry name" value="Histone, subunit A"/>
    <property type="match status" value="1"/>
</dbReference>
<evidence type="ECO:0000256" key="5">
    <source>
        <dbReference type="ARBA" id="ARBA00023242"/>
    </source>
</evidence>
<evidence type="ECO:0000256" key="4">
    <source>
        <dbReference type="ARBA" id="ARBA00023163"/>
    </source>
</evidence>
<sequence length="197" mass="20888">MTSYQEVGGEGASSSMQISENAAIVKAGQSLEDFQRAFWAHQIKVVESDDMDSLLVRVGMSSGPDTSGSSIHHFRDGSVSPPLLSTSPTATAAEATGRGEGSGHAAQTATPRLEPFPIPLARIKKVIKSDSEVSMVSSEAPVLLARACEIADSNKRRTIQRSDVRDAIAQTDVFDFAIDVLPRDQSASPQDQTTGSI</sequence>
<evidence type="ECO:0000256" key="7">
    <source>
        <dbReference type="SAM" id="MobiDB-lite"/>
    </source>
</evidence>
<dbReference type="AlphaFoldDB" id="A0AAN6GQG6"/>
<feature type="domain" description="Transcription factor CBF/NF-Y/archaeal histone" evidence="8">
    <location>
        <begin position="118"/>
        <end position="149"/>
    </location>
</feature>
<evidence type="ECO:0000256" key="2">
    <source>
        <dbReference type="ARBA" id="ARBA00023015"/>
    </source>
</evidence>
<evidence type="ECO:0000259" key="8">
    <source>
        <dbReference type="Pfam" id="PF00808"/>
    </source>
</evidence>
<gene>
    <name evidence="9" type="primary">HAP5</name>
    <name evidence="9" type="ORF">OC846_003006</name>
</gene>
<name>A0AAN6GQG6_9BASI</name>
<keyword evidence="3" id="KW-0238">DNA-binding</keyword>
<feature type="region of interest" description="Disordered" evidence="7">
    <location>
        <begin position="62"/>
        <end position="112"/>
    </location>
</feature>
<dbReference type="GO" id="GO:0001228">
    <property type="term" value="F:DNA-binding transcription activator activity, RNA polymerase II-specific"/>
    <property type="evidence" value="ECO:0007669"/>
    <property type="project" value="TreeGrafter"/>
</dbReference>
<dbReference type="SUPFAM" id="SSF47113">
    <property type="entry name" value="Histone-fold"/>
    <property type="match status" value="1"/>
</dbReference>
<comment type="caution">
    <text evidence="9">The sequence shown here is derived from an EMBL/GenBank/DDBJ whole genome shotgun (WGS) entry which is preliminary data.</text>
</comment>
<dbReference type="Proteomes" id="UP001176517">
    <property type="component" value="Unassembled WGS sequence"/>
</dbReference>
<evidence type="ECO:0000256" key="1">
    <source>
        <dbReference type="ARBA" id="ARBA00004123"/>
    </source>
</evidence>
<proteinExistence type="inferred from homology"/>
<feature type="compositionally biased region" description="Low complexity" evidence="7">
    <location>
        <begin position="80"/>
        <end position="96"/>
    </location>
</feature>
<evidence type="ECO:0000256" key="3">
    <source>
        <dbReference type="ARBA" id="ARBA00023125"/>
    </source>
</evidence>
<comment type="subcellular location">
    <subcellularLocation>
        <location evidence="1">Nucleus</location>
    </subcellularLocation>
</comment>
<dbReference type="GO" id="GO:0046982">
    <property type="term" value="F:protein heterodimerization activity"/>
    <property type="evidence" value="ECO:0007669"/>
    <property type="project" value="InterPro"/>
</dbReference>
<dbReference type="PANTHER" id="PTHR10252">
    <property type="entry name" value="HISTONE-LIKE TRANSCRIPTION FACTOR CCAAT-RELATED"/>
    <property type="match status" value="1"/>
</dbReference>